<name>A0A387BJF0_9MICO</name>
<dbReference type="OrthoDB" id="27442at2"/>
<proteinExistence type="predicted"/>
<dbReference type="GO" id="GO:0016740">
    <property type="term" value="F:transferase activity"/>
    <property type="evidence" value="ECO:0007669"/>
    <property type="project" value="UniProtKB-KW"/>
</dbReference>
<accession>A0A387BJF0</accession>
<dbReference type="Proteomes" id="UP000275069">
    <property type="component" value="Chromosome"/>
</dbReference>
<evidence type="ECO:0000313" key="2">
    <source>
        <dbReference type="Proteomes" id="UP000275069"/>
    </source>
</evidence>
<gene>
    <name evidence="1" type="ORF">D7I44_01215</name>
</gene>
<keyword evidence="1" id="KW-0808">Transferase</keyword>
<protein>
    <submittedName>
        <fullName evidence="1">Acetyltransferase</fullName>
    </submittedName>
</protein>
<evidence type="ECO:0000313" key="1">
    <source>
        <dbReference type="EMBL" id="AYG02284.1"/>
    </source>
</evidence>
<sequence length="362" mass="38893">MTTQVLDFDREALPDALLSLAAPAVLARWMATDRAFHRPRLVVVADENGTWRSAALVTARPHTAYLKIVDVVAAPRDIAEAVDAVVEHAESVGAVQLKWEGWSIDPARAAELGFVPLLPPLPSGDGTALPESGYVRWLGAPVADRVHEAPYYRQTTDFTCGAVAALSARLHAGATSADSFGRDAELAFWRGATNFPACEPVGLGVALQRAWPSRKVEIALDTDRPVVVDFHPEQEREWRAVLQRQSRAEAAALGVPISGTRLSMTDLIADLAAGDEVLLLMSLTLMQNDPTPHWILCHGLAGAPGAQVVVVEDPWVETPNGDSWVDAHLLPVAPRDLDAMSIMEASEGFDGYRGAVRASVEG</sequence>
<reference evidence="1 2" key="1">
    <citation type="submission" date="2018-09" db="EMBL/GenBank/DDBJ databases">
        <title>Genome sequencing of strain 2DFW10M-5.</title>
        <authorList>
            <person name="Heo J."/>
            <person name="Kim S.-J."/>
            <person name="Kwon S.-W."/>
        </authorList>
    </citation>
    <scope>NUCLEOTIDE SEQUENCE [LARGE SCALE GENOMIC DNA]</scope>
    <source>
        <strain evidence="1 2">2DFW10M-5</strain>
    </source>
</reference>
<dbReference type="AlphaFoldDB" id="A0A387BJF0"/>
<dbReference type="RefSeq" id="WP_120787818.1">
    <property type="nucleotide sequence ID" value="NZ_CP032624.1"/>
</dbReference>
<dbReference type="Pfam" id="PF11814">
    <property type="entry name" value="DUF3335"/>
    <property type="match status" value="1"/>
</dbReference>
<keyword evidence="2" id="KW-1185">Reference proteome</keyword>
<dbReference type="EMBL" id="CP032624">
    <property type="protein sequence ID" value="AYG02284.1"/>
    <property type="molecule type" value="Genomic_DNA"/>
</dbReference>
<organism evidence="1 2">
    <name type="scientific">Gryllotalpicola protaetiae</name>
    <dbReference type="NCBI Taxonomy" id="2419771"/>
    <lineage>
        <taxon>Bacteria</taxon>
        <taxon>Bacillati</taxon>
        <taxon>Actinomycetota</taxon>
        <taxon>Actinomycetes</taxon>
        <taxon>Micrococcales</taxon>
        <taxon>Microbacteriaceae</taxon>
        <taxon>Gryllotalpicola</taxon>
    </lineage>
</organism>
<dbReference type="KEGG" id="gry:D7I44_01215"/>
<dbReference type="InterPro" id="IPR021770">
    <property type="entry name" value="DUF3335"/>
</dbReference>